<name>A0A6A6CJS6_ZASCE</name>
<dbReference type="PANTHER" id="PTHR24148:SF73">
    <property type="entry name" value="HET DOMAIN PROTEIN (AFU_ORTHOLOGUE AFUA_8G01020)"/>
    <property type="match status" value="1"/>
</dbReference>
<accession>A0A6A6CJS6</accession>
<dbReference type="OrthoDB" id="2157530at2759"/>
<dbReference type="RefSeq" id="XP_033666848.1">
    <property type="nucleotide sequence ID" value="XM_033812972.1"/>
</dbReference>
<dbReference type="InterPro" id="IPR010730">
    <property type="entry name" value="HET"/>
</dbReference>
<dbReference type="Pfam" id="PF06985">
    <property type="entry name" value="HET"/>
    <property type="match status" value="1"/>
</dbReference>
<evidence type="ECO:0000259" key="1">
    <source>
        <dbReference type="Pfam" id="PF06985"/>
    </source>
</evidence>
<dbReference type="Pfam" id="PF26639">
    <property type="entry name" value="Het-6_barrel"/>
    <property type="match status" value="1"/>
</dbReference>
<dbReference type="Proteomes" id="UP000799537">
    <property type="component" value="Unassembled WGS sequence"/>
</dbReference>
<reference evidence="2" key="1">
    <citation type="journal article" date="2020" name="Stud. Mycol.">
        <title>101 Dothideomycetes genomes: a test case for predicting lifestyles and emergence of pathogens.</title>
        <authorList>
            <person name="Haridas S."/>
            <person name="Albert R."/>
            <person name="Binder M."/>
            <person name="Bloem J."/>
            <person name="Labutti K."/>
            <person name="Salamov A."/>
            <person name="Andreopoulos B."/>
            <person name="Baker S."/>
            <person name="Barry K."/>
            <person name="Bills G."/>
            <person name="Bluhm B."/>
            <person name="Cannon C."/>
            <person name="Castanera R."/>
            <person name="Culley D."/>
            <person name="Daum C."/>
            <person name="Ezra D."/>
            <person name="Gonzalez J."/>
            <person name="Henrissat B."/>
            <person name="Kuo A."/>
            <person name="Liang C."/>
            <person name="Lipzen A."/>
            <person name="Lutzoni F."/>
            <person name="Magnuson J."/>
            <person name="Mondo S."/>
            <person name="Nolan M."/>
            <person name="Ohm R."/>
            <person name="Pangilinan J."/>
            <person name="Park H.-J."/>
            <person name="Ramirez L."/>
            <person name="Alfaro M."/>
            <person name="Sun H."/>
            <person name="Tritt A."/>
            <person name="Yoshinaga Y."/>
            <person name="Zwiers L.-H."/>
            <person name="Turgeon B."/>
            <person name="Goodwin S."/>
            <person name="Spatafora J."/>
            <person name="Crous P."/>
            <person name="Grigoriev I."/>
        </authorList>
    </citation>
    <scope>NUCLEOTIDE SEQUENCE</scope>
    <source>
        <strain evidence="2">ATCC 36951</strain>
    </source>
</reference>
<evidence type="ECO:0000313" key="3">
    <source>
        <dbReference type="Proteomes" id="UP000799537"/>
    </source>
</evidence>
<feature type="domain" description="Heterokaryon incompatibility" evidence="1">
    <location>
        <begin position="43"/>
        <end position="206"/>
    </location>
</feature>
<keyword evidence="3" id="KW-1185">Reference proteome</keyword>
<dbReference type="InterPro" id="IPR052895">
    <property type="entry name" value="HetReg/Transcr_Mod"/>
</dbReference>
<sequence length="576" mass="65493">MSIPYNYRALKNTEIRLFRVTASEDGTIIGQIEHFPLVTAPEYAAVSYRWGSTDHNRDILIDDGVLSVTSSLHDFLVEVTHRQTRNKTVSWPRGWFWIDAICIDQANLSERNEQVRQMKEIYEHASNLVIWLGVGEQETAATFDTLQQIACLDCDNVQYLYQDDSSDAFSLGCESCYVPLSRKILHYQIGHVFGSPYWKRAWIIQEASTPKPPANAIICSGPNTISWQSFFKAHRNLFEARPQEDLLGLMYEISVDAGTIPVVLDTNKRRFENGTHPLYDLLVNTRDSEATDSRDKVYSILALSNERHEAAIQPDYSQSVEEVYTRLAKTLIMTSRSMDALGLAGGARKYDVPSWVADWSVRYEWVPDPFPTFLAGEVWEDGARIRLFNADGDRPMEVEFEDNGRCLVARGFQCDTITNISSPRIRPRSHETTDHERDWRSWHHFAISNSASLETLTKLLTANISQRYRDMSADLGGHIPNFTHETSNVFALDHLQVNSVTYGRTLFLTENGRLGIGPMETEAGDVGCVLFGKQTPVIMRRKGDCWTFKGEAYIEGIMEGQAEEAGREEDKKFRIT</sequence>
<dbReference type="PANTHER" id="PTHR24148">
    <property type="entry name" value="ANKYRIN REPEAT DOMAIN-CONTAINING PROTEIN 39 HOMOLOG-RELATED"/>
    <property type="match status" value="1"/>
</dbReference>
<dbReference type="AlphaFoldDB" id="A0A6A6CJS6"/>
<evidence type="ECO:0000313" key="2">
    <source>
        <dbReference type="EMBL" id="KAF2165959.1"/>
    </source>
</evidence>
<dbReference type="GeneID" id="54566244"/>
<dbReference type="EMBL" id="ML993598">
    <property type="protein sequence ID" value="KAF2165959.1"/>
    <property type="molecule type" value="Genomic_DNA"/>
</dbReference>
<gene>
    <name evidence="2" type="ORF">M409DRAFT_55320</name>
</gene>
<proteinExistence type="predicted"/>
<protein>
    <recommendedName>
        <fullName evidence="1">Heterokaryon incompatibility domain-containing protein</fullName>
    </recommendedName>
</protein>
<organism evidence="2 3">
    <name type="scientific">Zasmidium cellare ATCC 36951</name>
    <dbReference type="NCBI Taxonomy" id="1080233"/>
    <lineage>
        <taxon>Eukaryota</taxon>
        <taxon>Fungi</taxon>
        <taxon>Dikarya</taxon>
        <taxon>Ascomycota</taxon>
        <taxon>Pezizomycotina</taxon>
        <taxon>Dothideomycetes</taxon>
        <taxon>Dothideomycetidae</taxon>
        <taxon>Mycosphaerellales</taxon>
        <taxon>Mycosphaerellaceae</taxon>
        <taxon>Zasmidium</taxon>
    </lineage>
</organism>